<feature type="domain" description="Peptidase S26" evidence="9">
    <location>
        <begin position="25"/>
        <end position="230"/>
    </location>
</feature>
<evidence type="ECO:0000313" key="11">
    <source>
        <dbReference type="Proteomes" id="UP000271426"/>
    </source>
</evidence>
<dbReference type="GO" id="GO:0005886">
    <property type="term" value="C:plasma membrane"/>
    <property type="evidence" value="ECO:0007669"/>
    <property type="project" value="UniProtKB-SubCell"/>
</dbReference>
<dbReference type="GO" id="GO:0006465">
    <property type="term" value="P:signal peptide processing"/>
    <property type="evidence" value="ECO:0007669"/>
    <property type="project" value="InterPro"/>
</dbReference>
<proteinExistence type="inferred from homology"/>
<keyword evidence="5 8" id="KW-0645">Protease</keyword>
<evidence type="ECO:0000256" key="4">
    <source>
        <dbReference type="ARBA" id="ARBA00013208"/>
    </source>
</evidence>
<reference evidence="10 11" key="1">
    <citation type="submission" date="2018-11" db="EMBL/GenBank/DDBJ databases">
        <authorList>
            <person name="Kleinhagauer T."/>
            <person name="Glaeser S.P."/>
            <person name="Spergser J."/>
            <person name="Ruckert C."/>
            <person name="Kaempfer P."/>
            <person name="Busse H.-J."/>
        </authorList>
    </citation>
    <scope>NUCLEOTIDE SEQUENCE [LARGE SCALE GENOMIC DNA]</scope>
    <source>
        <strain evidence="10 11">812CH</strain>
    </source>
</reference>
<evidence type="ECO:0000313" key="10">
    <source>
        <dbReference type="EMBL" id="AZA09002.1"/>
    </source>
</evidence>
<feature type="active site" evidence="7">
    <location>
        <position position="129"/>
    </location>
</feature>
<evidence type="ECO:0000256" key="6">
    <source>
        <dbReference type="ARBA" id="ARBA00022801"/>
    </source>
</evidence>
<feature type="active site" evidence="7">
    <location>
        <position position="51"/>
    </location>
</feature>
<keyword evidence="8" id="KW-0812">Transmembrane</keyword>
<dbReference type="InterPro" id="IPR019758">
    <property type="entry name" value="Pept_S26A_signal_pept_1_CS"/>
</dbReference>
<dbReference type="EMBL" id="CP033898">
    <property type="protein sequence ID" value="AZA09002.1"/>
    <property type="molecule type" value="Genomic_DNA"/>
</dbReference>
<evidence type="ECO:0000256" key="5">
    <source>
        <dbReference type="ARBA" id="ARBA00022670"/>
    </source>
</evidence>
<dbReference type="InterPro" id="IPR019756">
    <property type="entry name" value="Pept_S26A_signal_pept_1_Ser-AS"/>
</dbReference>
<dbReference type="EC" id="3.4.21.89" evidence="4 8"/>
<dbReference type="GO" id="GO:0009003">
    <property type="term" value="F:signal peptidase activity"/>
    <property type="evidence" value="ECO:0007669"/>
    <property type="project" value="UniProtKB-EC"/>
</dbReference>
<dbReference type="PANTHER" id="PTHR43390">
    <property type="entry name" value="SIGNAL PEPTIDASE I"/>
    <property type="match status" value="1"/>
</dbReference>
<dbReference type="Pfam" id="PF10502">
    <property type="entry name" value="Peptidase_S26"/>
    <property type="match status" value="1"/>
</dbReference>
<sequence length="246" mass="26836">MQAVSEAENPKAEKKQLPWYVEIPLVMFVTLAVIVLIQTFVGRLYVIPSASMEPTLHGCAGCTGDRIIVDKLTYDFSDPKPGDVVVFKGTDSWNEGFVNQQSQNPVTSKLRNIASWVGLASTDENDLVKRVIATGGQTVQCLEGDQGVKVDGKLIDQSFVQNPPSNPVQGPGGSEACGGPYFGPVKVPEGNLWVMGDNRTNSADSRYHMGDQYQGTIPEDNVIGKVRWIVFPFNRIQSVDAYDLQG</sequence>
<accession>A0A3G6ITN6</accession>
<dbReference type="PROSITE" id="PS00761">
    <property type="entry name" value="SPASE_I_3"/>
    <property type="match status" value="1"/>
</dbReference>
<gene>
    <name evidence="10" type="primary">lepB</name>
    <name evidence="10" type="ORF">CPPEL_04375</name>
</gene>
<comment type="catalytic activity">
    <reaction evidence="1 8">
        <text>Cleavage of hydrophobic, N-terminal signal or leader sequences from secreted and periplasmic proteins.</text>
        <dbReference type="EC" id="3.4.21.89"/>
    </reaction>
</comment>
<dbReference type="InterPro" id="IPR019533">
    <property type="entry name" value="Peptidase_S26"/>
</dbReference>
<dbReference type="GO" id="GO:0004252">
    <property type="term" value="F:serine-type endopeptidase activity"/>
    <property type="evidence" value="ECO:0007669"/>
    <property type="project" value="InterPro"/>
</dbReference>
<name>A0A3G6ITN6_9CORY</name>
<dbReference type="Proteomes" id="UP000271426">
    <property type="component" value="Chromosome"/>
</dbReference>
<evidence type="ECO:0000256" key="3">
    <source>
        <dbReference type="ARBA" id="ARBA00009370"/>
    </source>
</evidence>
<dbReference type="PANTHER" id="PTHR43390:SF1">
    <property type="entry name" value="CHLOROPLAST PROCESSING PEPTIDASE"/>
    <property type="match status" value="1"/>
</dbReference>
<comment type="similarity">
    <text evidence="3 8">Belongs to the peptidase S26 family.</text>
</comment>
<dbReference type="InterPro" id="IPR000223">
    <property type="entry name" value="Pept_S26A_signal_pept_1"/>
</dbReference>
<evidence type="ECO:0000256" key="1">
    <source>
        <dbReference type="ARBA" id="ARBA00000677"/>
    </source>
</evidence>
<keyword evidence="8" id="KW-1133">Transmembrane helix</keyword>
<evidence type="ECO:0000256" key="8">
    <source>
        <dbReference type="RuleBase" id="RU362042"/>
    </source>
</evidence>
<keyword evidence="6 8" id="KW-0378">Hydrolase</keyword>
<keyword evidence="11" id="KW-1185">Reference proteome</keyword>
<dbReference type="Gene3D" id="2.10.109.10">
    <property type="entry name" value="Umud Fragment, subunit A"/>
    <property type="match status" value="1"/>
</dbReference>
<dbReference type="SUPFAM" id="SSF51306">
    <property type="entry name" value="LexA/Signal peptidase"/>
    <property type="match status" value="1"/>
</dbReference>
<keyword evidence="8" id="KW-0472">Membrane</keyword>
<dbReference type="NCBIfam" id="TIGR02227">
    <property type="entry name" value="sigpep_I_bact"/>
    <property type="match status" value="1"/>
</dbReference>
<evidence type="ECO:0000256" key="2">
    <source>
        <dbReference type="ARBA" id="ARBA00004401"/>
    </source>
</evidence>
<protein>
    <recommendedName>
        <fullName evidence="4 8">Signal peptidase I</fullName>
        <ecNumber evidence="4 8">3.4.21.89</ecNumber>
    </recommendedName>
</protein>
<dbReference type="AlphaFoldDB" id="A0A3G6ITN6"/>
<dbReference type="KEGG" id="cpso:CPPEL_04375"/>
<dbReference type="CDD" id="cd06530">
    <property type="entry name" value="S26_SPase_I"/>
    <property type="match status" value="1"/>
</dbReference>
<dbReference type="RefSeq" id="WP_229718335.1">
    <property type="nucleotide sequence ID" value="NZ_CP033898.1"/>
</dbReference>
<feature type="transmembrane region" description="Helical" evidence="8">
    <location>
        <begin position="23"/>
        <end position="46"/>
    </location>
</feature>
<evidence type="ECO:0000259" key="9">
    <source>
        <dbReference type="Pfam" id="PF10502"/>
    </source>
</evidence>
<dbReference type="InterPro" id="IPR036286">
    <property type="entry name" value="LexA/Signal_pep-like_sf"/>
</dbReference>
<comment type="subcellular location">
    <subcellularLocation>
        <location evidence="2">Cell membrane</location>
        <topology evidence="2">Single-pass type II membrane protein</topology>
    </subcellularLocation>
    <subcellularLocation>
        <location evidence="8">Membrane</location>
        <topology evidence="8">Single-pass type II membrane protein</topology>
    </subcellularLocation>
</comment>
<dbReference type="PROSITE" id="PS00501">
    <property type="entry name" value="SPASE_I_1"/>
    <property type="match status" value="1"/>
</dbReference>
<evidence type="ECO:0000256" key="7">
    <source>
        <dbReference type="PIRSR" id="PIRSR600223-1"/>
    </source>
</evidence>
<dbReference type="PRINTS" id="PR00727">
    <property type="entry name" value="LEADERPTASE"/>
</dbReference>
<organism evidence="10 11">
    <name type="scientific">Corynebacterium pseudopelargi</name>
    <dbReference type="NCBI Taxonomy" id="2080757"/>
    <lineage>
        <taxon>Bacteria</taxon>
        <taxon>Bacillati</taxon>
        <taxon>Actinomycetota</taxon>
        <taxon>Actinomycetes</taxon>
        <taxon>Mycobacteriales</taxon>
        <taxon>Corynebacteriaceae</taxon>
        <taxon>Corynebacterium</taxon>
    </lineage>
</organism>